<dbReference type="PANTHER" id="PTHR14614:SF132">
    <property type="entry name" value="PROTEIN-LYSINE METHYLTRANSFERASE C42C1.13"/>
    <property type="match status" value="1"/>
</dbReference>
<dbReference type="PROSITE" id="PS50005">
    <property type="entry name" value="TPR"/>
    <property type="match status" value="1"/>
</dbReference>
<evidence type="ECO:0000313" key="2">
    <source>
        <dbReference type="EMBL" id="DBA05356.1"/>
    </source>
</evidence>
<feature type="repeat" description="TPR" evidence="1">
    <location>
        <begin position="13"/>
        <end position="46"/>
    </location>
</feature>
<dbReference type="Pfam" id="PF10294">
    <property type="entry name" value="Methyltransf_16"/>
    <property type="match status" value="1"/>
</dbReference>
<keyword evidence="1" id="KW-0802">TPR repeat</keyword>
<dbReference type="InterPro" id="IPR019734">
    <property type="entry name" value="TPR_rpt"/>
</dbReference>
<proteinExistence type="predicted"/>
<dbReference type="SUPFAM" id="SSF53335">
    <property type="entry name" value="S-adenosyl-L-methionine-dependent methyltransferases"/>
    <property type="match status" value="1"/>
</dbReference>
<keyword evidence="3" id="KW-1185">Reference proteome</keyword>
<comment type="caution">
    <text evidence="2">The sequence shown here is derived from an EMBL/GenBank/DDBJ whole genome shotgun (WGS) entry which is preliminary data.</text>
</comment>
<evidence type="ECO:0000313" key="3">
    <source>
        <dbReference type="Proteomes" id="UP001146120"/>
    </source>
</evidence>
<reference evidence="2" key="1">
    <citation type="submission" date="2022-11" db="EMBL/GenBank/DDBJ databases">
        <authorList>
            <person name="Morgan W.R."/>
            <person name="Tartar A."/>
        </authorList>
    </citation>
    <scope>NUCLEOTIDE SEQUENCE</scope>
    <source>
        <strain evidence="2">ARSEF 373</strain>
    </source>
</reference>
<sequence length="549" mass="60190">MVGSATMGAMDAIRALQQEGNARYREGRYEDARAAYHQAISLAKQQQEQHNDDQSAVTTTQLLSQLHSNCAQTHKQERSFASALEAAVKALEVDPANEKASIRRLIALENLEKFETAFQLVEAVLDARDSRERSPALYEYAIPARRRLRKNLQQDKAAAQKEVSEIGKMVSVNQQLRINFGCLTPSQVPLGAFFEIKVNLGNEFGLFRRDYVPEGEQIHLQCTLRGDKAQLFRLRFRDAATGLEFPPEAQSTAKLTINDRGKVAVRIAIEAASDQAQPPVTNVSLAVTAHPSSQDRWSLLPVLSLPFSIVAPHEQLLDGDTGTLGVHCCRSVVVAGFPREIVLAESPGSLGIGGKLWDSSLILTQYLSLHPDLMVDKTVVELGSGLGLVGICCAMLGARVTLTDIEEVVPLLRYNISLNYPGPVSDNAGPRAVSHLWGSATHGLRTRPDLIVLSDVVYDPEGYQPLVTSLRALAGSETLILMAHRSRNPMEHQFFQLLDTAFTAVQVDWASLFESHGSSTGVQHDSVLRDVKIFRITLRETSPVSMAAT</sequence>
<reference evidence="2" key="2">
    <citation type="journal article" date="2023" name="Microbiol Resour">
        <title>Decontamination and Annotation of the Draft Genome Sequence of the Oomycete Lagenidium giganteum ARSEF 373.</title>
        <authorList>
            <person name="Morgan W.R."/>
            <person name="Tartar A."/>
        </authorList>
    </citation>
    <scope>NUCLEOTIDE SEQUENCE</scope>
    <source>
        <strain evidence="2">ARSEF 373</strain>
    </source>
</reference>
<dbReference type="Gene3D" id="3.40.50.150">
    <property type="entry name" value="Vaccinia Virus protein VP39"/>
    <property type="match status" value="1"/>
</dbReference>
<name>A0AAV2ZHR5_9STRA</name>
<gene>
    <name evidence="2" type="ORF">N0F65_007518</name>
</gene>
<dbReference type="Gene3D" id="1.25.40.10">
    <property type="entry name" value="Tetratricopeptide repeat domain"/>
    <property type="match status" value="1"/>
</dbReference>
<evidence type="ECO:0000256" key="1">
    <source>
        <dbReference type="PROSITE-ProRule" id="PRU00339"/>
    </source>
</evidence>
<dbReference type="InterPro" id="IPR029063">
    <property type="entry name" value="SAM-dependent_MTases_sf"/>
</dbReference>
<dbReference type="SUPFAM" id="SSF48452">
    <property type="entry name" value="TPR-like"/>
    <property type="match status" value="1"/>
</dbReference>
<dbReference type="AlphaFoldDB" id="A0AAV2ZHR5"/>
<dbReference type="SMART" id="SM00028">
    <property type="entry name" value="TPR"/>
    <property type="match status" value="2"/>
</dbReference>
<dbReference type="InterPro" id="IPR019410">
    <property type="entry name" value="Methyltransf_16"/>
</dbReference>
<protein>
    <submittedName>
        <fullName evidence="2">Uncharacterized protein</fullName>
    </submittedName>
</protein>
<dbReference type="EMBL" id="DAKRPA010000001">
    <property type="protein sequence ID" value="DBA05356.1"/>
    <property type="molecule type" value="Genomic_DNA"/>
</dbReference>
<dbReference type="Proteomes" id="UP001146120">
    <property type="component" value="Unassembled WGS sequence"/>
</dbReference>
<accession>A0AAV2ZHR5</accession>
<dbReference type="PANTHER" id="PTHR14614">
    <property type="entry name" value="HEPATOCELLULAR CARCINOMA-ASSOCIATED ANTIGEN"/>
    <property type="match status" value="1"/>
</dbReference>
<dbReference type="InterPro" id="IPR011990">
    <property type="entry name" value="TPR-like_helical_dom_sf"/>
</dbReference>
<organism evidence="2 3">
    <name type="scientific">Lagenidium giganteum</name>
    <dbReference type="NCBI Taxonomy" id="4803"/>
    <lineage>
        <taxon>Eukaryota</taxon>
        <taxon>Sar</taxon>
        <taxon>Stramenopiles</taxon>
        <taxon>Oomycota</taxon>
        <taxon>Peronosporomycetes</taxon>
        <taxon>Pythiales</taxon>
        <taxon>Pythiaceae</taxon>
    </lineage>
</organism>